<evidence type="ECO:0000256" key="2">
    <source>
        <dbReference type="ARBA" id="ARBA00007430"/>
    </source>
</evidence>
<dbReference type="KEGG" id="ole:K0B96_09290"/>
<dbReference type="PANTHER" id="PTHR30250:SF10">
    <property type="entry name" value="LIPOPOLYSACCHARIDE BIOSYNTHESIS PROTEIN WZXC"/>
    <property type="match status" value="1"/>
</dbReference>
<gene>
    <name evidence="8" type="ORF">K0B96_09290</name>
</gene>
<dbReference type="AlphaFoldDB" id="A0A8F9TTJ1"/>
<dbReference type="RefSeq" id="WP_220160629.1">
    <property type="nucleotide sequence ID" value="NZ_CP080507.1"/>
</dbReference>
<dbReference type="InterPro" id="IPR050833">
    <property type="entry name" value="Poly_Biosynth_Transport"/>
</dbReference>
<dbReference type="Pfam" id="PF13440">
    <property type="entry name" value="Polysacc_synt_3"/>
    <property type="match status" value="1"/>
</dbReference>
<evidence type="ECO:0000313" key="9">
    <source>
        <dbReference type="Proteomes" id="UP000825051"/>
    </source>
</evidence>
<organism evidence="8 9">
    <name type="scientific">Horticoccus luteus</name>
    <dbReference type="NCBI Taxonomy" id="2862869"/>
    <lineage>
        <taxon>Bacteria</taxon>
        <taxon>Pseudomonadati</taxon>
        <taxon>Verrucomicrobiota</taxon>
        <taxon>Opitutia</taxon>
        <taxon>Opitutales</taxon>
        <taxon>Opitutaceae</taxon>
        <taxon>Horticoccus</taxon>
    </lineage>
</organism>
<reference evidence="8" key="1">
    <citation type="submission" date="2021-08" db="EMBL/GenBank/DDBJ databases">
        <title>Genome of a novel bacterium of the phylum Verrucomicrobia, Oleiharenicola sp. KSB-15.</title>
        <authorList>
            <person name="Chung J.-H."/>
            <person name="Ahn J.-H."/>
            <person name="Yoon Y."/>
            <person name="Kim D.-Y."/>
            <person name="An S.-H."/>
            <person name="Park I."/>
            <person name="Yeon J."/>
        </authorList>
    </citation>
    <scope>NUCLEOTIDE SEQUENCE</scope>
    <source>
        <strain evidence="8">KSB-15</strain>
    </source>
</reference>
<dbReference type="GO" id="GO:0005886">
    <property type="term" value="C:plasma membrane"/>
    <property type="evidence" value="ECO:0007669"/>
    <property type="project" value="UniProtKB-SubCell"/>
</dbReference>
<keyword evidence="6 7" id="KW-0472">Membrane</keyword>
<evidence type="ECO:0000256" key="1">
    <source>
        <dbReference type="ARBA" id="ARBA00004651"/>
    </source>
</evidence>
<sequence>MIKLGQFSRNALVILIGTVAAQAITILVSPVLTRLYTPADFGVYAIFVSITALLTSVICARYEYAITLPAEDRHGLALLGVCTLVALGIAVALVPLTALCGDWLVDVLKEPRLKKWLWLVPAAMFVTGFATGARYWLLRRKAFATIATNNVLRSVLAAVFNVAFGLLGWMQFGLIGGLLLGLFVSAVFLAVKIWRESGSEIRALRWADLQGQAGAQRRFPQYSLGSAVVESGAGQVPVFFFSSLFGASTLGWFSLAQRIANLPLTVVAQSVADVFRQQASEIYAREGNCLTLFNRTFAKLFWASLPAFAMAAWISPWAFELIFGSAWRESGEYVRYLIPALALRFIASPLGSMFYIAQKQAADLVIQSALIVVMVGVFLWAGRTGSGWAARHAVMAYSAIYSLKYLTELFLSRRYAAGAATA</sequence>
<dbReference type="EMBL" id="CP080507">
    <property type="protein sequence ID" value="QYM77524.1"/>
    <property type="molecule type" value="Genomic_DNA"/>
</dbReference>
<dbReference type="PANTHER" id="PTHR30250">
    <property type="entry name" value="PST FAMILY PREDICTED COLANIC ACID TRANSPORTER"/>
    <property type="match status" value="1"/>
</dbReference>
<feature type="transmembrane region" description="Helical" evidence="7">
    <location>
        <begin position="44"/>
        <end position="64"/>
    </location>
</feature>
<comment type="subcellular location">
    <subcellularLocation>
        <location evidence="1">Cell membrane</location>
        <topology evidence="1">Multi-pass membrane protein</topology>
    </subcellularLocation>
</comment>
<keyword evidence="3" id="KW-1003">Cell membrane</keyword>
<evidence type="ECO:0000256" key="4">
    <source>
        <dbReference type="ARBA" id="ARBA00022692"/>
    </source>
</evidence>
<feature type="transmembrane region" description="Helical" evidence="7">
    <location>
        <begin position="364"/>
        <end position="382"/>
    </location>
</feature>
<feature type="transmembrane region" description="Helical" evidence="7">
    <location>
        <begin position="12"/>
        <end position="32"/>
    </location>
</feature>
<feature type="transmembrane region" description="Helical" evidence="7">
    <location>
        <begin position="388"/>
        <end position="406"/>
    </location>
</feature>
<evidence type="ECO:0000256" key="7">
    <source>
        <dbReference type="SAM" id="Phobius"/>
    </source>
</evidence>
<feature type="transmembrane region" description="Helical" evidence="7">
    <location>
        <begin position="175"/>
        <end position="194"/>
    </location>
</feature>
<evidence type="ECO:0000313" key="8">
    <source>
        <dbReference type="EMBL" id="QYM77524.1"/>
    </source>
</evidence>
<feature type="transmembrane region" description="Helical" evidence="7">
    <location>
        <begin position="116"/>
        <end position="138"/>
    </location>
</feature>
<name>A0A8F9TTJ1_9BACT</name>
<proteinExistence type="inferred from homology"/>
<keyword evidence="5 7" id="KW-1133">Transmembrane helix</keyword>
<keyword evidence="4 7" id="KW-0812">Transmembrane</keyword>
<feature type="transmembrane region" description="Helical" evidence="7">
    <location>
        <begin position="76"/>
        <end position="96"/>
    </location>
</feature>
<protein>
    <submittedName>
        <fullName evidence="8">Oligosaccharide flippase family protein</fullName>
    </submittedName>
</protein>
<feature type="transmembrane region" description="Helical" evidence="7">
    <location>
        <begin position="150"/>
        <end position="169"/>
    </location>
</feature>
<feature type="transmembrane region" description="Helical" evidence="7">
    <location>
        <begin position="336"/>
        <end position="357"/>
    </location>
</feature>
<evidence type="ECO:0000256" key="6">
    <source>
        <dbReference type="ARBA" id="ARBA00023136"/>
    </source>
</evidence>
<evidence type="ECO:0000256" key="3">
    <source>
        <dbReference type="ARBA" id="ARBA00022475"/>
    </source>
</evidence>
<dbReference type="Proteomes" id="UP000825051">
    <property type="component" value="Chromosome"/>
</dbReference>
<feature type="transmembrane region" description="Helical" evidence="7">
    <location>
        <begin position="300"/>
        <end position="324"/>
    </location>
</feature>
<evidence type="ECO:0000256" key="5">
    <source>
        <dbReference type="ARBA" id="ARBA00022989"/>
    </source>
</evidence>
<accession>A0A8F9TTJ1</accession>
<keyword evidence="9" id="KW-1185">Reference proteome</keyword>
<comment type="similarity">
    <text evidence="2">Belongs to the polysaccharide synthase family.</text>
</comment>